<dbReference type="Proteomes" id="UP000633509">
    <property type="component" value="Unassembled WGS sequence"/>
</dbReference>
<organism evidence="1 2">
    <name type="scientific">Nonomuraea angiospora</name>
    <dbReference type="NCBI Taxonomy" id="46172"/>
    <lineage>
        <taxon>Bacteria</taxon>
        <taxon>Bacillati</taxon>
        <taxon>Actinomycetota</taxon>
        <taxon>Actinomycetes</taxon>
        <taxon>Streptosporangiales</taxon>
        <taxon>Streptosporangiaceae</taxon>
        <taxon>Nonomuraea</taxon>
    </lineage>
</organism>
<accession>A0ABR9LWM8</accession>
<evidence type="ECO:0000313" key="1">
    <source>
        <dbReference type="EMBL" id="MBE1584740.1"/>
    </source>
</evidence>
<comment type="caution">
    <text evidence="1">The sequence shown here is derived from an EMBL/GenBank/DDBJ whole genome shotgun (WGS) entry which is preliminary data.</text>
</comment>
<gene>
    <name evidence="1" type="ORF">H4W80_002998</name>
</gene>
<keyword evidence="2" id="KW-1185">Reference proteome</keyword>
<evidence type="ECO:0008006" key="3">
    <source>
        <dbReference type="Google" id="ProtNLM"/>
    </source>
</evidence>
<dbReference type="EMBL" id="JADBEK010000001">
    <property type="protein sequence ID" value="MBE1584740.1"/>
    <property type="molecule type" value="Genomic_DNA"/>
</dbReference>
<reference evidence="1 2" key="1">
    <citation type="submission" date="2020-10" db="EMBL/GenBank/DDBJ databases">
        <title>Sequencing the genomes of 1000 actinobacteria strains.</title>
        <authorList>
            <person name="Klenk H.-P."/>
        </authorList>
    </citation>
    <scope>NUCLEOTIDE SEQUENCE [LARGE SCALE GENOMIC DNA]</scope>
    <source>
        <strain evidence="1 2">DSM 43173</strain>
    </source>
</reference>
<evidence type="ECO:0000313" key="2">
    <source>
        <dbReference type="Proteomes" id="UP000633509"/>
    </source>
</evidence>
<sequence length="53" mass="5740">MRAGGASRAHVRRGTADGVDVHAAEHVELRLVVRIPQRRRHCPGRAFVTGQGA</sequence>
<name>A0ABR9LWM8_9ACTN</name>
<proteinExistence type="predicted"/>
<protein>
    <recommendedName>
        <fullName evidence="3">Transposase</fullName>
    </recommendedName>
</protein>